<evidence type="ECO:0008006" key="4">
    <source>
        <dbReference type="Google" id="ProtNLM"/>
    </source>
</evidence>
<feature type="transmembrane region" description="Helical" evidence="1">
    <location>
        <begin position="47"/>
        <end position="65"/>
    </location>
</feature>
<reference evidence="2 3" key="1">
    <citation type="submission" date="2016-10" db="EMBL/GenBank/DDBJ databases">
        <title>Arsenicibacter rosenii gen. nov., sp. nov., an efficient arsenic-methylating bacterium isolated from an arsenic-contaminated paddy soil.</title>
        <authorList>
            <person name="Huang K."/>
        </authorList>
    </citation>
    <scope>NUCLEOTIDE SEQUENCE [LARGE SCALE GENOMIC DNA]</scope>
    <source>
        <strain evidence="2 3">SM-1</strain>
    </source>
</reference>
<accession>A0A1S2VKV6</accession>
<organism evidence="2 3">
    <name type="scientific">Arsenicibacter rosenii</name>
    <dbReference type="NCBI Taxonomy" id="1750698"/>
    <lineage>
        <taxon>Bacteria</taxon>
        <taxon>Pseudomonadati</taxon>
        <taxon>Bacteroidota</taxon>
        <taxon>Cytophagia</taxon>
        <taxon>Cytophagales</taxon>
        <taxon>Spirosomataceae</taxon>
        <taxon>Arsenicibacter</taxon>
    </lineage>
</organism>
<proteinExistence type="predicted"/>
<evidence type="ECO:0000256" key="1">
    <source>
        <dbReference type="SAM" id="Phobius"/>
    </source>
</evidence>
<dbReference type="OrthoDB" id="677537at2"/>
<evidence type="ECO:0000313" key="3">
    <source>
        <dbReference type="Proteomes" id="UP000181790"/>
    </source>
</evidence>
<dbReference type="AlphaFoldDB" id="A0A1S2VKV6"/>
<comment type="caution">
    <text evidence="2">The sequence shown here is derived from an EMBL/GenBank/DDBJ whole genome shotgun (WGS) entry which is preliminary data.</text>
</comment>
<keyword evidence="3" id="KW-1185">Reference proteome</keyword>
<dbReference type="EMBL" id="MORL01000004">
    <property type="protein sequence ID" value="OIN59397.1"/>
    <property type="molecule type" value="Genomic_DNA"/>
</dbReference>
<dbReference type="RefSeq" id="WP_071503080.1">
    <property type="nucleotide sequence ID" value="NZ_MORL01000004.1"/>
</dbReference>
<keyword evidence="1" id="KW-0472">Membrane</keyword>
<evidence type="ECO:0000313" key="2">
    <source>
        <dbReference type="EMBL" id="OIN59397.1"/>
    </source>
</evidence>
<dbReference type="Proteomes" id="UP000181790">
    <property type="component" value="Unassembled WGS sequence"/>
</dbReference>
<protein>
    <recommendedName>
        <fullName evidence="4">DUF3098 domain-containing protein</fullName>
    </recommendedName>
</protein>
<keyword evidence="1" id="KW-0812">Transmembrane</keyword>
<gene>
    <name evidence="2" type="ORF">BLX24_10505</name>
</gene>
<name>A0A1S2VKV6_9BACT</name>
<feature type="transmembrane region" description="Helical" evidence="1">
    <location>
        <begin position="9"/>
        <end position="27"/>
    </location>
</feature>
<sequence>MDNANFRRFFGAFLTILGTFVILFALVAFLKDGQAVLGMRVKNLGEAIVPFLVGMVFFIAGVSLINRT</sequence>
<keyword evidence="1" id="KW-1133">Transmembrane helix</keyword>